<dbReference type="InterPro" id="IPR009078">
    <property type="entry name" value="Ferritin-like_SF"/>
</dbReference>
<protein>
    <recommendedName>
        <fullName evidence="1">DUF4439 domain-containing protein</fullName>
    </recommendedName>
</protein>
<sequence length="98" mass="10403">RRDAAVALVAGYGGTPVPTEPEYALPFPVTDRRTALRLAVHLEDGAAAAWRYAVAATDDRAVRRTALAALADAAVQATRWRLLLPTRPATVPFPGDPA</sequence>
<feature type="domain" description="DUF4439" evidence="1">
    <location>
        <begin position="1"/>
        <end position="96"/>
    </location>
</feature>
<evidence type="ECO:0000313" key="2">
    <source>
        <dbReference type="EMBL" id="CAA9238807.1"/>
    </source>
</evidence>
<proteinExistence type="predicted"/>
<dbReference type="AlphaFoldDB" id="A0A6J4I115"/>
<evidence type="ECO:0000259" key="1">
    <source>
        <dbReference type="Pfam" id="PF14530"/>
    </source>
</evidence>
<name>A0A6J4I115_9ACTN</name>
<dbReference type="Gene3D" id="1.20.1260.10">
    <property type="match status" value="1"/>
</dbReference>
<dbReference type="EMBL" id="CADCTP010000125">
    <property type="protein sequence ID" value="CAA9238807.1"/>
    <property type="molecule type" value="Genomic_DNA"/>
</dbReference>
<gene>
    <name evidence="2" type="ORF">AVDCRST_MAG41-1287</name>
</gene>
<feature type="non-terminal residue" evidence="2">
    <location>
        <position position="1"/>
    </location>
</feature>
<accession>A0A6J4I115</accession>
<reference evidence="2" key="1">
    <citation type="submission" date="2020-02" db="EMBL/GenBank/DDBJ databases">
        <authorList>
            <person name="Meier V. D."/>
        </authorList>
    </citation>
    <scope>NUCLEOTIDE SEQUENCE</scope>
    <source>
        <strain evidence="2">AVDCRST_MAG41</strain>
    </source>
</reference>
<dbReference type="InterPro" id="IPR029447">
    <property type="entry name" value="DUF4439"/>
</dbReference>
<dbReference type="SUPFAM" id="SSF47240">
    <property type="entry name" value="Ferritin-like"/>
    <property type="match status" value="1"/>
</dbReference>
<organism evidence="2">
    <name type="scientific">uncultured Mycobacteriales bacterium</name>
    <dbReference type="NCBI Taxonomy" id="581187"/>
    <lineage>
        <taxon>Bacteria</taxon>
        <taxon>Bacillati</taxon>
        <taxon>Actinomycetota</taxon>
        <taxon>Actinomycetes</taxon>
        <taxon>Mycobacteriales</taxon>
        <taxon>environmental samples</taxon>
    </lineage>
</organism>
<dbReference type="InterPro" id="IPR012347">
    <property type="entry name" value="Ferritin-like"/>
</dbReference>
<dbReference type="Pfam" id="PF14530">
    <property type="entry name" value="DUF4439"/>
    <property type="match status" value="1"/>
</dbReference>